<dbReference type="GO" id="GO:0005634">
    <property type="term" value="C:nucleus"/>
    <property type="evidence" value="ECO:0007669"/>
    <property type="project" value="UniProtKB-SubCell"/>
</dbReference>
<dbReference type="InterPro" id="IPR045249">
    <property type="entry name" value="HARBI1-like"/>
</dbReference>
<evidence type="ECO:0000256" key="5">
    <source>
        <dbReference type="ARBA" id="ARBA00022723"/>
    </source>
</evidence>
<comment type="subcellular location">
    <subcellularLocation>
        <location evidence="2">Nucleus</location>
    </subcellularLocation>
</comment>
<dbReference type="InterPro" id="IPR027806">
    <property type="entry name" value="HARBI1_dom"/>
</dbReference>
<keyword evidence="6" id="KW-0378">Hydrolase</keyword>
<dbReference type="GO" id="GO:0016787">
    <property type="term" value="F:hydrolase activity"/>
    <property type="evidence" value="ECO:0007669"/>
    <property type="project" value="UniProtKB-KW"/>
</dbReference>
<dbReference type="GO" id="GO:0004518">
    <property type="term" value="F:nuclease activity"/>
    <property type="evidence" value="ECO:0007669"/>
    <property type="project" value="UniProtKB-KW"/>
</dbReference>
<protein>
    <submittedName>
        <fullName evidence="10">Protein ALP1-like</fullName>
    </submittedName>
</protein>
<dbReference type="Proteomes" id="UP001219518">
    <property type="component" value="Unassembled WGS sequence"/>
</dbReference>
<name>A0AAE1H578_9NEOP</name>
<feature type="compositionally biased region" description="Low complexity" evidence="8">
    <location>
        <begin position="32"/>
        <end position="51"/>
    </location>
</feature>
<dbReference type="EMBL" id="JAHWGI010000394">
    <property type="protein sequence ID" value="KAK3915032.1"/>
    <property type="molecule type" value="Genomic_DNA"/>
</dbReference>
<feature type="region of interest" description="Disordered" evidence="8">
    <location>
        <begin position="28"/>
        <end position="60"/>
    </location>
</feature>
<evidence type="ECO:0000256" key="7">
    <source>
        <dbReference type="ARBA" id="ARBA00023242"/>
    </source>
</evidence>
<dbReference type="PANTHER" id="PTHR22930">
    <property type="match status" value="1"/>
</dbReference>
<evidence type="ECO:0000259" key="9">
    <source>
        <dbReference type="Pfam" id="PF13359"/>
    </source>
</evidence>
<evidence type="ECO:0000256" key="4">
    <source>
        <dbReference type="ARBA" id="ARBA00022722"/>
    </source>
</evidence>
<reference evidence="10" key="1">
    <citation type="submission" date="2021-07" db="EMBL/GenBank/DDBJ databases">
        <authorList>
            <person name="Catto M.A."/>
            <person name="Jacobson A."/>
            <person name="Kennedy G."/>
            <person name="Labadie P."/>
            <person name="Hunt B.G."/>
            <person name="Srinivasan R."/>
        </authorList>
    </citation>
    <scope>NUCLEOTIDE SEQUENCE</scope>
    <source>
        <strain evidence="10">PL_HMW_Pooled</strain>
        <tissue evidence="10">Head</tissue>
    </source>
</reference>
<proteinExistence type="inferred from homology"/>
<evidence type="ECO:0000313" key="11">
    <source>
        <dbReference type="Proteomes" id="UP001219518"/>
    </source>
</evidence>
<feature type="domain" description="DDE Tnp4" evidence="9">
    <location>
        <begin position="211"/>
        <end position="369"/>
    </location>
</feature>
<reference evidence="10" key="2">
    <citation type="journal article" date="2023" name="BMC Genomics">
        <title>Pest status, molecular evolution, and epigenetic factors derived from the genome assembly of Frankliniella fusca, a thysanopteran phytovirus vector.</title>
        <authorList>
            <person name="Catto M.A."/>
            <person name="Labadie P.E."/>
            <person name="Jacobson A.L."/>
            <person name="Kennedy G.G."/>
            <person name="Srinivasan R."/>
            <person name="Hunt B.G."/>
        </authorList>
    </citation>
    <scope>NUCLEOTIDE SEQUENCE</scope>
    <source>
        <strain evidence="10">PL_HMW_Pooled</strain>
    </source>
</reference>
<feature type="region of interest" description="Disordered" evidence="8">
    <location>
        <begin position="382"/>
        <end position="410"/>
    </location>
</feature>
<dbReference type="PANTHER" id="PTHR22930:SF85">
    <property type="entry name" value="GH03217P-RELATED"/>
    <property type="match status" value="1"/>
</dbReference>
<dbReference type="GO" id="GO:0046872">
    <property type="term" value="F:metal ion binding"/>
    <property type="evidence" value="ECO:0007669"/>
    <property type="project" value="UniProtKB-KW"/>
</dbReference>
<dbReference type="Pfam" id="PF13359">
    <property type="entry name" value="DDE_Tnp_4"/>
    <property type="match status" value="1"/>
</dbReference>
<keyword evidence="11" id="KW-1185">Reference proteome</keyword>
<dbReference type="AlphaFoldDB" id="A0AAE1H578"/>
<evidence type="ECO:0000256" key="2">
    <source>
        <dbReference type="ARBA" id="ARBA00004123"/>
    </source>
</evidence>
<organism evidence="10 11">
    <name type="scientific">Frankliniella fusca</name>
    <dbReference type="NCBI Taxonomy" id="407009"/>
    <lineage>
        <taxon>Eukaryota</taxon>
        <taxon>Metazoa</taxon>
        <taxon>Ecdysozoa</taxon>
        <taxon>Arthropoda</taxon>
        <taxon>Hexapoda</taxon>
        <taxon>Insecta</taxon>
        <taxon>Pterygota</taxon>
        <taxon>Neoptera</taxon>
        <taxon>Paraneoptera</taxon>
        <taxon>Thysanoptera</taxon>
        <taxon>Terebrantia</taxon>
        <taxon>Thripoidea</taxon>
        <taxon>Thripidae</taxon>
        <taxon>Frankliniella</taxon>
    </lineage>
</organism>
<keyword evidence="5" id="KW-0479">Metal-binding</keyword>
<evidence type="ECO:0000256" key="8">
    <source>
        <dbReference type="SAM" id="MobiDB-lite"/>
    </source>
</evidence>
<comment type="caution">
    <text evidence="10">The sequence shown here is derived from an EMBL/GenBank/DDBJ whole genome shotgun (WGS) entry which is preliminary data.</text>
</comment>
<feature type="compositionally biased region" description="Acidic residues" evidence="8">
    <location>
        <begin position="383"/>
        <end position="405"/>
    </location>
</feature>
<keyword evidence="7" id="KW-0539">Nucleus</keyword>
<evidence type="ECO:0000256" key="1">
    <source>
        <dbReference type="ARBA" id="ARBA00001968"/>
    </source>
</evidence>
<evidence type="ECO:0000313" key="10">
    <source>
        <dbReference type="EMBL" id="KAK3915032.1"/>
    </source>
</evidence>
<accession>A0AAE1H578</accession>
<evidence type="ECO:0000256" key="6">
    <source>
        <dbReference type="ARBA" id="ARBA00022801"/>
    </source>
</evidence>
<gene>
    <name evidence="10" type="ORF">KUF71_005720</name>
</gene>
<keyword evidence="4" id="KW-0540">Nuclease</keyword>
<comment type="cofactor">
    <cofactor evidence="1">
        <name>a divalent metal cation</name>
        <dbReference type="ChEBI" id="CHEBI:60240"/>
    </cofactor>
</comment>
<comment type="similarity">
    <text evidence="3">Belongs to the HARBI1 family.</text>
</comment>
<evidence type="ECO:0000256" key="3">
    <source>
        <dbReference type="ARBA" id="ARBA00006958"/>
    </source>
</evidence>
<sequence>MDLNPLNLNALFVNAVDALERGVPDHEQIINSSSSSSSSSDSEVAPLLSSSEESDEQNDDQENGLMFAIHEDLLFDAPQARIENYLDVVHQKSDEQFRKDFRLNRGVVYDLIEELDNSGFIPNHTAGKEKKSAEMSFLLFLSLVSSDEVFREAANLFGCGETTVFRVSRRITDWLLSIMPQHIVWPRGEDIRPTANRFAGAAGINKCIGAIDGSHIGIEKPQEYGRAYWCRKEKYSIVLQGVVNHQMMFTNVHCGDPGSYHDIRVLRRSELHTAAERNLEDLFPNDTFLLGDKGYVGVGKKWIVTPFKDYGNLSPVQIDFNRRVCSTRVCVEQAFGILKSRFRYLRGTMRLRDVHFAARLVVACCVLHNICIKSNDDGRDFMDLEDGDEEDGGEADSENSDDGNDNGEVRDVNNRTLTLFTQLYPGAAIPVNRRQANVNN</sequence>